<dbReference type="CTD" id="10761"/>
<evidence type="ECO:0000313" key="8">
    <source>
        <dbReference type="RefSeq" id="XP_060038691.1"/>
    </source>
</evidence>
<dbReference type="AlphaFoldDB" id="A0A1S2ZC36"/>
<keyword evidence="4 5" id="KW-0732">Signal</keyword>
<protein>
    <submittedName>
        <fullName evidence="7 8">Placenta-specific protein 1</fullName>
    </submittedName>
</protein>
<evidence type="ECO:0000313" key="10">
    <source>
        <dbReference type="RefSeq" id="XP_060038693.1"/>
    </source>
</evidence>
<sequence>MKSSKFLGKMIIFTLLLSVSCGQSPMSVLCSIDWFMVSVQPLMLNNHVYIHFHELLMGHGCPATYVQPHSYQFTYRVTECGIRSKVISQDMILYSTEMYYISKGTSSRFVIPLSCTVPQKSPWLTMPSPIEEASGTGIVTQNGETCYEVFTLSQCRERSNCDCPPCVFNGGLAQAQPHQEETEPFSSFVDVSRDWVLHSDDLIEPM</sequence>
<comment type="similarity">
    <text evidence="2">Belongs to the PLAC1 family.</text>
</comment>
<feature type="chain" id="PRO_5010324290" evidence="5">
    <location>
        <begin position="23"/>
        <end position="206"/>
    </location>
</feature>
<accession>A0A1S2ZC36</accession>
<evidence type="ECO:0000256" key="2">
    <source>
        <dbReference type="ARBA" id="ARBA00010071"/>
    </source>
</evidence>
<keyword evidence="6" id="KW-1185">Reference proteome</keyword>
<dbReference type="RefSeq" id="XP_060038694.1">
    <property type="nucleotide sequence ID" value="XM_060182711.1"/>
</dbReference>
<dbReference type="Gene3D" id="2.60.40.3210">
    <property type="entry name" value="Zona pellucida, ZP-N domain"/>
    <property type="match status" value="1"/>
</dbReference>
<dbReference type="InParanoid" id="A0A1S2ZC36"/>
<proteinExistence type="inferred from homology"/>
<dbReference type="GeneID" id="103108154"/>
<evidence type="ECO:0000313" key="6">
    <source>
        <dbReference type="Proteomes" id="UP001652624"/>
    </source>
</evidence>
<feature type="signal peptide" evidence="5">
    <location>
        <begin position="1"/>
        <end position="22"/>
    </location>
</feature>
<dbReference type="RefSeq" id="XP_060038693.1">
    <property type="nucleotide sequence ID" value="XM_060182710.1"/>
</dbReference>
<dbReference type="RefSeq" id="XP_060038696.1">
    <property type="nucleotide sequence ID" value="XM_060182713.1"/>
</dbReference>
<dbReference type="GO" id="GO:0005576">
    <property type="term" value="C:extracellular region"/>
    <property type="evidence" value="ECO:0007669"/>
    <property type="project" value="UniProtKB-SubCell"/>
</dbReference>
<dbReference type="RefSeq" id="XP_007517093.1">
    <property type="nucleotide sequence ID" value="XM_007517031.1"/>
</dbReference>
<dbReference type="RefSeq" id="XP_060038691.1">
    <property type="nucleotide sequence ID" value="XM_060182708.1"/>
</dbReference>
<name>A0A1S2ZC36_ERIEU</name>
<reference evidence="7" key="1">
    <citation type="submission" date="2025-04" db="UniProtKB">
        <authorList>
            <consortium name="RefSeq"/>
        </authorList>
    </citation>
    <scope>IDENTIFICATION</scope>
</reference>
<gene>
    <name evidence="7 8 9 10 11 12" type="primary">PLAC1</name>
</gene>
<dbReference type="PROSITE" id="PS51257">
    <property type="entry name" value="PROKAR_LIPOPROTEIN"/>
    <property type="match status" value="1"/>
</dbReference>
<evidence type="ECO:0000313" key="12">
    <source>
        <dbReference type="RefSeq" id="XP_060038696.1"/>
    </source>
</evidence>
<dbReference type="OrthoDB" id="9830918at2759"/>
<evidence type="ECO:0000313" key="11">
    <source>
        <dbReference type="RefSeq" id="XP_060038694.1"/>
    </source>
</evidence>
<dbReference type="RefSeq" id="XP_060038692.1">
    <property type="nucleotide sequence ID" value="XM_060182709.1"/>
</dbReference>
<evidence type="ECO:0000313" key="7">
    <source>
        <dbReference type="RefSeq" id="XP_007517093.1"/>
    </source>
</evidence>
<dbReference type="PANTHER" id="PTHR14380:SF2">
    <property type="entry name" value="PLACENTA-SPECIFIC PROTEIN 1"/>
    <property type="match status" value="1"/>
</dbReference>
<evidence type="ECO:0000256" key="5">
    <source>
        <dbReference type="SAM" id="SignalP"/>
    </source>
</evidence>
<organism evidence="6 7">
    <name type="scientific">Erinaceus europaeus</name>
    <name type="common">Western European hedgehog</name>
    <dbReference type="NCBI Taxonomy" id="9365"/>
    <lineage>
        <taxon>Eukaryota</taxon>
        <taxon>Metazoa</taxon>
        <taxon>Chordata</taxon>
        <taxon>Craniata</taxon>
        <taxon>Vertebrata</taxon>
        <taxon>Euteleostomi</taxon>
        <taxon>Mammalia</taxon>
        <taxon>Eutheria</taxon>
        <taxon>Laurasiatheria</taxon>
        <taxon>Eulipotyphla</taxon>
        <taxon>Erinaceidae</taxon>
        <taxon>Erinaceinae</taxon>
        <taxon>Erinaceus</taxon>
    </lineage>
</organism>
<dbReference type="eggNOG" id="ENOG502RMFF">
    <property type="taxonomic scope" value="Eukaryota"/>
</dbReference>
<dbReference type="InterPro" id="IPR033222">
    <property type="entry name" value="PLAC1_fam"/>
</dbReference>
<evidence type="ECO:0000256" key="4">
    <source>
        <dbReference type="ARBA" id="ARBA00022729"/>
    </source>
</evidence>
<comment type="subcellular location">
    <subcellularLocation>
        <location evidence="1">Secreted</location>
    </subcellularLocation>
</comment>
<keyword evidence="3" id="KW-0964">Secreted</keyword>
<evidence type="ECO:0000313" key="9">
    <source>
        <dbReference type="RefSeq" id="XP_060038692.1"/>
    </source>
</evidence>
<evidence type="ECO:0000256" key="3">
    <source>
        <dbReference type="ARBA" id="ARBA00022525"/>
    </source>
</evidence>
<dbReference type="Proteomes" id="UP001652624">
    <property type="component" value="Chromosome X"/>
</dbReference>
<evidence type="ECO:0000256" key="1">
    <source>
        <dbReference type="ARBA" id="ARBA00004613"/>
    </source>
</evidence>
<dbReference type="PANTHER" id="PTHR14380">
    <property type="entry name" value="PLACENTA-SPECIFIC PROTEIN 1"/>
    <property type="match status" value="1"/>
</dbReference>